<dbReference type="SUPFAM" id="SSF52540">
    <property type="entry name" value="P-loop containing nucleoside triphosphate hydrolases"/>
    <property type="match status" value="1"/>
</dbReference>
<dbReference type="Gene3D" id="3.40.50.300">
    <property type="entry name" value="P-loop containing nucleotide triphosphate hydrolases"/>
    <property type="match status" value="1"/>
</dbReference>
<dbReference type="Proteomes" id="UP000229894">
    <property type="component" value="Unassembled WGS sequence"/>
</dbReference>
<proteinExistence type="predicted"/>
<reference evidence="3" key="1">
    <citation type="submission" date="2017-09" db="EMBL/GenBank/DDBJ databases">
        <title>Depth-based differentiation of microbial function through sediment-hosted aquifers and enrichment of novel symbionts in the deep terrestrial subsurface.</title>
        <authorList>
            <person name="Probst A.J."/>
            <person name="Ladd B."/>
            <person name="Jarett J.K."/>
            <person name="Geller-Mcgrath D.E."/>
            <person name="Sieber C.M.K."/>
            <person name="Emerson J.B."/>
            <person name="Anantharaman K."/>
            <person name="Thomas B.C."/>
            <person name="Malmstrom R."/>
            <person name="Stieglmeier M."/>
            <person name="Klingl A."/>
            <person name="Woyke T."/>
            <person name="Ryan C.M."/>
            <person name="Banfield J.F."/>
        </authorList>
    </citation>
    <scope>NUCLEOTIDE SEQUENCE [LARGE SCALE GENOMIC DNA]</scope>
</reference>
<evidence type="ECO:0000313" key="2">
    <source>
        <dbReference type="EMBL" id="PIV10067.1"/>
    </source>
</evidence>
<dbReference type="EMBL" id="PEUX01000056">
    <property type="protein sequence ID" value="PIV10067.1"/>
    <property type="molecule type" value="Genomic_DNA"/>
</dbReference>
<comment type="caution">
    <text evidence="2">The sequence shown here is derived from an EMBL/GenBank/DDBJ whole genome shotgun (WGS) entry which is preliminary data.</text>
</comment>
<sequence>MADPKKWAFHSQFWFAEDKILMIPRQNSDFVSLVVPSLEMDKVYELTNYQMGRINEDEHELYLGMCEALCEEKGYQPPDLFILTKAPVDIIVDRIIKIRGRDYEKNIDREYLKLLSRTLELWIEENANKADILEVDSSAWNFRDLGIEQAVTVRQIEKAAKDTWYGKYQKQGTEDMDKLPYFLKWPNQANFADRPAGANHFY</sequence>
<dbReference type="InterPro" id="IPR027417">
    <property type="entry name" value="P-loop_NTPase"/>
</dbReference>
<evidence type="ECO:0000313" key="3">
    <source>
        <dbReference type="Proteomes" id="UP000229894"/>
    </source>
</evidence>
<dbReference type="InterPro" id="IPR031314">
    <property type="entry name" value="DNK_dom"/>
</dbReference>
<organism evidence="2 3">
    <name type="scientific">Candidatus Portnoybacteria bacterium CG03_land_8_20_14_0_80_41_10</name>
    <dbReference type="NCBI Taxonomy" id="1974808"/>
    <lineage>
        <taxon>Bacteria</taxon>
        <taxon>Candidatus Portnoyibacteriota</taxon>
    </lineage>
</organism>
<accession>A0A2M7BU24</accession>
<gene>
    <name evidence="2" type="ORF">COS49_02550</name>
</gene>
<protein>
    <recommendedName>
        <fullName evidence="1">Deoxynucleoside kinase domain-containing protein</fullName>
    </recommendedName>
</protein>
<evidence type="ECO:0000259" key="1">
    <source>
        <dbReference type="Pfam" id="PF01712"/>
    </source>
</evidence>
<dbReference type="AlphaFoldDB" id="A0A2M7BU24"/>
<name>A0A2M7BU24_9BACT</name>
<dbReference type="Pfam" id="PF01712">
    <property type="entry name" value="dNK"/>
    <property type="match status" value="1"/>
</dbReference>
<feature type="domain" description="Deoxynucleoside kinase" evidence="1">
    <location>
        <begin position="3"/>
        <end position="144"/>
    </location>
</feature>